<keyword evidence="4" id="KW-1185">Reference proteome</keyword>
<dbReference type="AlphaFoldDB" id="L8GZF0"/>
<gene>
    <name evidence="3" type="ORF">ACA1_310480</name>
</gene>
<proteinExistence type="predicted"/>
<keyword evidence="1" id="KW-0175">Coiled coil</keyword>
<dbReference type="GeneID" id="14919124"/>
<evidence type="ECO:0000256" key="1">
    <source>
        <dbReference type="SAM" id="Coils"/>
    </source>
</evidence>
<evidence type="ECO:0000256" key="2">
    <source>
        <dbReference type="SAM" id="MobiDB-lite"/>
    </source>
</evidence>
<evidence type="ECO:0000313" key="4">
    <source>
        <dbReference type="Proteomes" id="UP000011083"/>
    </source>
</evidence>
<feature type="compositionally biased region" description="Basic residues" evidence="2">
    <location>
        <begin position="97"/>
        <end position="108"/>
    </location>
</feature>
<sequence>MNKLKRPHGESLARAPAEARWQPAEKEQPDEREHYHHPRPQRSSFNLPPPPTRGGMRGGARGRGGGGRGQPSFRGAVPVVAAPTTPHQAVPGPAQQQKKKKKAAKKKPTQAVVPPSNAFDQIAPQKTLYVLNDDFEKKRPDRLTCTFASVHGFKYRKYTTAPKVVKPIELLQIYSDRQAQALQDMLEELALIEAEAQSREKGKEKLDPSDRGHHAVGDGSDDEGDADMQEVVKELVMDLEALNSGKAVQLEPEFDAPASHFFVAADHMPRNSGHAAKPVFFEAVENNTADGGDFKVADQPHAQGSLFWDTSAASNKQPHPKQQALSFGPARPDIFFKPSAGAKPSPKSQQQATSTNGMEDEDVRELCELERLLRDGFITREQHRERAAQLKEAIRVRKALAKQRKAERKREQEAEEKLWEERDRKLMLERREEEMKLKEQKKKELTRAELAGQIKKGVVTVEQLLGLWKTELRPLRLEDYYTQPSAVATTPLGPSKHSKIMTDVMYLLQMSDPTKQFGNTIQPAALPQTPEVLHKVEKIAAHNPGLVRKFAHYIHTEREMRTEWQRNVQERLQLAV</sequence>
<dbReference type="KEGG" id="acan:ACA1_310480"/>
<dbReference type="Proteomes" id="UP000011083">
    <property type="component" value="Unassembled WGS sequence"/>
</dbReference>
<name>L8GZF0_ACACF</name>
<feature type="region of interest" description="Disordered" evidence="2">
    <location>
        <begin position="1"/>
        <end position="118"/>
    </location>
</feature>
<accession>L8GZF0</accession>
<feature type="compositionally biased region" description="Basic and acidic residues" evidence="2">
    <location>
        <begin position="199"/>
        <end position="216"/>
    </location>
</feature>
<feature type="compositionally biased region" description="Gly residues" evidence="2">
    <location>
        <begin position="55"/>
        <end position="69"/>
    </location>
</feature>
<protein>
    <submittedName>
        <fullName evidence="3">Uncharacterized protein</fullName>
    </submittedName>
</protein>
<feature type="region of interest" description="Disordered" evidence="2">
    <location>
        <begin position="334"/>
        <end position="362"/>
    </location>
</feature>
<reference evidence="3 4" key="1">
    <citation type="journal article" date="2013" name="Genome Biol.">
        <title>Genome of Acanthamoeba castellanii highlights extensive lateral gene transfer and early evolution of tyrosine kinase signaling.</title>
        <authorList>
            <person name="Clarke M."/>
            <person name="Lohan A.J."/>
            <person name="Liu B."/>
            <person name="Lagkouvardos I."/>
            <person name="Roy S."/>
            <person name="Zafar N."/>
            <person name="Bertelli C."/>
            <person name="Schilde C."/>
            <person name="Kianianmomeni A."/>
            <person name="Burglin T.R."/>
            <person name="Frech C."/>
            <person name="Turcotte B."/>
            <person name="Kopec K.O."/>
            <person name="Synnott J.M."/>
            <person name="Choo C."/>
            <person name="Paponov I."/>
            <person name="Finkler A."/>
            <person name="Soon Heng Tan C."/>
            <person name="Hutchins A.P."/>
            <person name="Weinmeier T."/>
            <person name="Rattei T."/>
            <person name="Chu J.S."/>
            <person name="Gimenez G."/>
            <person name="Irimia M."/>
            <person name="Rigden D.J."/>
            <person name="Fitzpatrick D.A."/>
            <person name="Lorenzo-Morales J."/>
            <person name="Bateman A."/>
            <person name="Chiu C.H."/>
            <person name="Tang P."/>
            <person name="Hegemann P."/>
            <person name="Fromm H."/>
            <person name="Raoult D."/>
            <person name="Greub G."/>
            <person name="Miranda-Saavedra D."/>
            <person name="Chen N."/>
            <person name="Nash P."/>
            <person name="Ginger M.L."/>
            <person name="Horn M."/>
            <person name="Schaap P."/>
            <person name="Caler L."/>
            <person name="Loftus B."/>
        </authorList>
    </citation>
    <scope>NUCLEOTIDE SEQUENCE [LARGE SCALE GENOMIC DNA]</scope>
    <source>
        <strain evidence="3 4">Neff</strain>
    </source>
</reference>
<feature type="compositionally biased region" description="Polar residues" evidence="2">
    <location>
        <begin position="346"/>
        <end position="357"/>
    </location>
</feature>
<feature type="compositionally biased region" description="Basic and acidic residues" evidence="2">
    <location>
        <begin position="23"/>
        <end position="34"/>
    </location>
</feature>
<dbReference type="RefSeq" id="XP_004340371.1">
    <property type="nucleotide sequence ID" value="XM_004340323.1"/>
</dbReference>
<dbReference type="VEuPathDB" id="AmoebaDB:ACA1_310480"/>
<evidence type="ECO:0000313" key="3">
    <source>
        <dbReference type="EMBL" id="ELR18347.1"/>
    </source>
</evidence>
<dbReference type="EMBL" id="KB007958">
    <property type="protein sequence ID" value="ELR18347.1"/>
    <property type="molecule type" value="Genomic_DNA"/>
</dbReference>
<organism evidence="3 4">
    <name type="scientific">Acanthamoeba castellanii (strain ATCC 30010 / Neff)</name>
    <dbReference type="NCBI Taxonomy" id="1257118"/>
    <lineage>
        <taxon>Eukaryota</taxon>
        <taxon>Amoebozoa</taxon>
        <taxon>Discosea</taxon>
        <taxon>Longamoebia</taxon>
        <taxon>Centramoebida</taxon>
        <taxon>Acanthamoebidae</taxon>
        <taxon>Acanthamoeba</taxon>
    </lineage>
</organism>
<feature type="coiled-coil region" evidence="1">
    <location>
        <begin position="396"/>
        <end position="451"/>
    </location>
</feature>
<feature type="region of interest" description="Disordered" evidence="2">
    <location>
        <begin position="199"/>
        <end position="225"/>
    </location>
</feature>